<dbReference type="Bgee" id="ENSACAG00000015449">
    <property type="expression patterns" value="Expressed in brain"/>
</dbReference>
<dbReference type="HOGENOM" id="CLU_006842_1_0_1"/>
<comment type="similarity">
    <text evidence="1">Belongs to the peptidase S1 family. Snake venom subfamily.</text>
</comment>
<keyword evidence="2" id="KW-1015">Disulfide bond</keyword>
<reference evidence="4" key="2">
    <citation type="submission" date="2025-08" db="UniProtKB">
        <authorList>
            <consortium name="Ensembl"/>
        </authorList>
    </citation>
    <scope>IDENTIFICATION</scope>
</reference>
<dbReference type="PROSITE" id="PS00134">
    <property type="entry name" value="TRYPSIN_HIS"/>
    <property type="match status" value="1"/>
</dbReference>
<dbReference type="PRINTS" id="PR00722">
    <property type="entry name" value="CHYMOTRYPSIN"/>
</dbReference>
<name>G1KR41_ANOCA</name>
<dbReference type="Ensembl" id="ENSACAT00000015478.4">
    <property type="protein sequence ID" value="ENSACAP00000015172.4"/>
    <property type="gene ID" value="ENSACAG00000015449.4"/>
</dbReference>
<evidence type="ECO:0000313" key="4">
    <source>
        <dbReference type="Ensembl" id="ENSACAP00000015172.4"/>
    </source>
</evidence>
<dbReference type="GO" id="GO:0005615">
    <property type="term" value="C:extracellular space"/>
    <property type="evidence" value="ECO:0000318"/>
    <property type="project" value="GO_Central"/>
</dbReference>
<dbReference type="Proteomes" id="UP000001646">
    <property type="component" value="Chromosome 2"/>
</dbReference>
<dbReference type="GO" id="GO:0051604">
    <property type="term" value="P:protein maturation"/>
    <property type="evidence" value="ECO:0000318"/>
    <property type="project" value="GO_Central"/>
</dbReference>
<dbReference type="Gene3D" id="2.40.10.10">
    <property type="entry name" value="Trypsin-like serine proteases"/>
    <property type="match status" value="2"/>
</dbReference>
<dbReference type="GO" id="GO:0004252">
    <property type="term" value="F:serine-type endopeptidase activity"/>
    <property type="evidence" value="ECO:0000318"/>
    <property type="project" value="GO_Central"/>
</dbReference>
<sequence>MLLTATVLPLYALCTPLISLWGNRKQKLWSLSLLCAFLLPVSTLQYRGYPYDSTEKEETRRLSRPFMVGLFNRRRLLCSGTLIKDNWVLTAAHCFPNENTYVILGAISRTKREPGKRVANITKTFSYPGFNLLTYEHDIMLLQIQIKGRYHHDGKIVPLSRTTEDIMPGTLCRVIGWGTIHQKMGSDTLHEVNTTVLDRRICNDQRHYHLEPVVTAHMLCAGDKIERMDKCLVRFPF</sequence>
<dbReference type="InterPro" id="IPR043504">
    <property type="entry name" value="Peptidase_S1_PA_chymotrypsin"/>
</dbReference>
<dbReference type="InterPro" id="IPR001254">
    <property type="entry name" value="Trypsin_dom"/>
</dbReference>
<dbReference type="FunFam" id="2.40.10.10:FF:000005">
    <property type="entry name" value="Serine protease 37"/>
    <property type="match status" value="1"/>
</dbReference>
<dbReference type="InterPro" id="IPR001314">
    <property type="entry name" value="Peptidase_S1A"/>
</dbReference>
<keyword evidence="5" id="KW-1185">Reference proteome</keyword>
<organism evidence="4 5">
    <name type="scientific">Anolis carolinensis</name>
    <name type="common">Green anole</name>
    <name type="synonym">American chameleon</name>
    <dbReference type="NCBI Taxonomy" id="28377"/>
    <lineage>
        <taxon>Eukaryota</taxon>
        <taxon>Metazoa</taxon>
        <taxon>Chordata</taxon>
        <taxon>Craniata</taxon>
        <taxon>Vertebrata</taxon>
        <taxon>Euteleostomi</taxon>
        <taxon>Lepidosauria</taxon>
        <taxon>Squamata</taxon>
        <taxon>Bifurcata</taxon>
        <taxon>Unidentata</taxon>
        <taxon>Episquamata</taxon>
        <taxon>Toxicofera</taxon>
        <taxon>Iguania</taxon>
        <taxon>Dactyloidae</taxon>
        <taxon>Anolis</taxon>
    </lineage>
</organism>
<reference evidence="4 5" key="1">
    <citation type="submission" date="2009-12" db="EMBL/GenBank/DDBJ databases">
        <title>The Genome Sequence of Anolis carolinensis (Green Anole Lizard).</title>
        <authorList>
            <consortium name="The Genome Sequencing Platform"/>
            <person name="Di Palma F."/>
            <person name="Alfoldi J."/>
            <person name="Heiman D."/>
            <person name="Young S."/>
            <person name="Grabherr M."/>
            <person name="Johnson J."/>
            <person name="Lander E.S."/>
            <person name="Lindblad-Toh K."/>
        </authorList>
    </citation>
    <scope>NUCLEOTIDE SEQUENCE [LARGE SCALE GENOMIC DNA]</scope>
    <source>
        <strain evidence="4 5">JBL SC #1</strain>
    </source>
</reference>
<feature type="domain" description="Peptidase S1" evidence="3">
    <location>
        <begin position="45"/>
        <end position="231"/>
    </location>
</feature>
<dbReference type="GeneTree" id="ENSGT00940000159928"/>
<dbReference type="AlphaFoldDB" id="G1KR41"/>
<dbReference type="InterPro" id="IPR018114">
    <property type="entry name" value="TRYPSIN_HIS"/>
</dbReference>
<dbReference type="MEROPS" id="S01.135"/>
<dbReference type="GO" id="GO:0140507">
    <property type="term" value="P:granzyme-mediated programmed cell death signaling pathway"/>
    <property type="evidence" value="ECO:0000318"/>
    <property type="project" value="GO_Central"/>
</dbReference>
<dbReference type="SMART" id="SM00020">
    <property type="entry name" value="Tryp_SPc"/>
    <property type="match status" value="1"/>
</dbReference>
<dbReference type="InParanoid" id="G1KR41"/>
<dbReference type="eggNOG" id="KOG3627">
    <property type="taxonomic scope" value="Eukaryota"/>
</dbReference>
<protein>
    <recommendedName>
        <fullName evidence="3">Peptidase S1 domain-containing protein</fullName>
    </recommendedName>
</protein>
<dbReference type="SUPFAM" id="SSF50494">
    <property type="entry name" value="Trypsin-like serine proteases"/>
    <property type="match status" value="1"/>
</dbReference>
<reference evidence="4" key="3">
    <citation type="submission" date="2025-09" db="UniProtKB">
        <authorList>
            <consortium name="Ensembl"/>
        </authorList>
    </citation>
    <scope>IDENTIFICATION</scope>
</reference>
<evidence type="ECO:0000313" key="5">
    <source>
        <dbReference type="Proteomes" id="UP000001646"/>
    </source>
</evidence>
<dbReference type="PROSITE" id="PS50240">
    <property type="entry name" value="TRYPSIN_DOM"/>
    <property type="match status" value="1"/>
</dbReference>
<dbReference type="GO" id="GO:0006508">
    <property type="term" value="P:proteolysis"/>
    <property type="evidence" value="ECO:0007669"/>
    <property type="project" value="InterPro"/>
</dbReference>
<dbReference type="CDD" id="cd00190">
    <property type="entry name" value="Tryp_SPc"/>
    <property type="match status" value="1"/>
</dbReference>
<dbReference type="PANTHER" id="PTHR24271">
    <property type="entry name" value="KALLIKREIN-RELATED"/>
    <property type="match status" value="1"/>
</dbReference>
<dbReference type="InterPro" id="IPR009003">
    <property type="entry name" value="Peptidase_S1_PA"/>
</dbReference>
<dbReference type="STRING" id="28377.ENSACAP00000015172"/>
<proteinExistence type="inferred from homology"/>
<dbReference type="Pfam" id="PF00089">
    <property type="entry name" value="Trypsin"/>
    <property type="match status" value="1"/>
</dbReference>
<accession>G1KR41</accession>
<evidence type="ECO:0000256" key="1">
    <source>
        <dbReference type="ARBA" id="ARBA00009228"/>
    </source>
</evidence>
<evidence type="ECO:0000256" key="2">
    <source>
        <dbReference type="ARBA" id="ARBA00023157"/>
    </source>
</evidence>
<evidence type="ECO:0000259" key="3">
    <source>
        <dbReference type="PROSITE" id="PS50240"/>
    </source>
</evidence>
<dbReference type="PANTHER" id="PTHR24271:SF69">
    <property type="entry name" value="GRANZYME A"/>
    <property type="match status" value="1"/>
</dbReference>